<dbReference type="AlphaFoldDB" id="A0A645I0R6"/>
<dbReference type="EMBL" id="VSSQ01097975">
    <property type="protein sequence ID" value="MPN41123.1"/>
    <property type="molecule type" value="Genomic_DNA"/>
</dbReference>
<proteinExistence type="predicted"/>
<evidence type="ECO:0000313" key="1">
    <source>
        <dbReference type="EMBL" id="MPN41123.1"/>
    </source>
</evidence>
<sequence>MNDQLTAALVGMGISPASGVGEGSAPGAGVGVVCTVIISSLLPASSDPELNTKGKLLFCLSNTILATTWAEIVGTAVGTAVGLAVGRGVGVATSIATSLVSTAPSMEQVRVSIPLDV</sequence>
<accession>A0A645I0R6</accession>
<gene>
    <name evidence="1" type="ORF">SDC9_188665</name>
</gene>
<comment type="caution">
    <text evidence="1">The sequence shown here is derived from an EMBL/GenBank/DDBJ whole genome shotgun (WGS) entry which is preliminary data.</text>
</comment>
<organism evidence="1">
    <name type="scientific">bioreactor metagenome</name>
    <dbReference type="NCBI Taxonomy" id="1076179"/>
    <lineage>
        <taxon>unclassified sequences</taxon>
        <taxon>metagenomes</taxon>
        <taxon>ecological metagenomes</taxon>
    </lineage>
</organism>
<protein>
    <submittedName>
        <fullName evidence="1">Uncharacterized protein</fullName>
    </submittedName>
</protein>
<reference evidence="1" key="1">
    <citation type="submission" date="2019-08" db="EMBL/GenBank/DDBJ databases">
        <authorList>
            <person name="Kucharzyk K."/>
            <person name="Murdoch R.W."/>
            <person name="Higgins S."/>
            <person name="Loffler F."/>
        </authorList>
    </citation>
    <scope>NUCLEOTIDE SEQUENCE</scope>
</reference>
<name>A0A645I0R6_9ZZZZ</name>